<gene>
    <name evidence="1" type="ORF">POCULU_LOCUS3310</name>
</gene>
<reference evidence="1" key="1">
    <citation type="submission" date="2021-06" db="EMBL/GenBank/DDBJ databases">
        <authorList>
            <person name="Kallberg Y."/>
            <person name="Tangrot J."/>
            <person name="Rosling A."/>
        </authorList>
    </citation>
    <scope>NUCLEOTIDE SEQUENCE</scope>
    <source>
        <strain evidence="1">IA702</strain>
    </source>
</reference>
<keyword evidence="2" id="KW-1185">Reference proteome</keyword>
<evidence type="ECO:0000313" key="1">
    <source>
        <dbReference type="EMBL" id="CAG8515724.1"/>
    </source>
</evidence>
<protein>
    <submittedName>
        <fullName evidence="1">8435_t:CDS:1</fullName>
    </submittedName>
</protein>
<organism evidence="1 2">
    <name type="scientific">Paraglomus occultum</name>
    <dbReference type="NCBI Taxonomy" id="144539"/>
    <lineage>
        <taxon>Eukaryota</taxon>
        <taxon>Fungi</taxon>
        <taxon>Fungi incertae sedis</taxon>
        <taxon>Mucoromycota</taxon>
        <taxon>Glomeromycotina</taxon>
        <taxon>Glomeromycetes</taxon>
        <taxon>Paraglomerales</taxon>
        <taxon>Paraglomeraceae</taxon>
        <taxon>Paraglomus</taxon>
    </lineage>
</organism>
<dbReference type="AlphaFoldDB" id="A0A9N9F7Y2"/>
<dbReference type="OrthoDB" id="3044029at2759"/>
<name>A0A9N9F7Y2_9GLOM</name>
<evidence type="ECO:0000313" key="2">
    <source>
        <dbReference type="Proteomes" id="UP000789572"/>
    </source>
</evidence>
<feature type="non-terminal residue" evidence="1">
    <location>
        <position position="1"/>
    </location>
</feature>
<dbReference type="Proteomes" id="UP000789572">
    <property type="component" value="Unassembled WGS sequence"/>
</dbReference>
<accession>A0A9N9F7Y2</accession>
<proteinExistence type="predicted"/>
<comment type="caution">
    <text evidence="1">The sequence shown here is derived from an EMBL/GenBank/DDBJ whole genome shotgun (WGS) entry which is preliminary data.</text>
</comment>
<dbReference type="EMBL" id="CAJVPJ010000358">
    <property type="protein sequence ID" value="CAG8515724.1"/>
    <property type="molecule type" value="Genomic_DNA"/>
</dbReference>
<sequence length="155" mass="15998">VIFIGTTSTSGQTITAIENETSFCLFLPPQPGGGISDHEDDAVVFCTTTVSSAPGAGLLPSGFIKTAHFAAGNGYVQVTGTIDRSKYELSASDGGGQYDSVGAPPGATCANSNKFVELIEPDAELFCIRCCTNKRKCNTGKSTAGCQKVIPGDYS</sequence>